<dbReference type="AlphaFoldDB" id="A0A5N6A7C6"/>
<name>A0A5N6A7C6_9ACTN</name>
<organism evidence="2 3">
    <name type="scientific">Streptomyces mimosae</name>
    <dbReference type="NCBI Taxonomy" id="2586635"/>
    <lineage>
        <taxon>Bacteria</taxon>
        <taxon>Bacillati</taxon>
        <taxon>Actinomycetota</taxon>
        <taxon>Actinomycetes</taxon>
        <taxon>Kitasatosporales</taxon>
        <taxon>Streptomycetaceae</taxon>
        <taxon>Streptomyces</taxon>
    </lineage>
</organism>
<protein>
    <submittedName>
        <fullName evidence="2">NAD(P)H-binding protein</fullName>
    </submittedName>
</protein>
<dbReference type="EMBL" id="VDLY02000009">
    <property type="protein sequence ID" value="KAB8164697.1"/>
    <property type="molecule type" value="Genomic_DNA"/>
</dbReference>
<dbReference type="InterPro" id="IPR036291">
    <property type="entry name" value="NAD(P)-bd_dom_sf"/>
</dbReference>
<comment type="caution">
    <text evidence="2">The sequence shown here is derived from an EMBL/GenBank/DDBJ whole genome shotgun (WGS) entry which is preliminary data.</text>
</comment>
<accession>A0A5N6A7C6</accession>
<dbReference type="RefSeq" id="WP_139668965.1">
    <property type="nucleotide sequence ID" value="NZ_VDLY02000009.1"/>
</dbReference>
<dbReference type="Gene3D" id="3.40.50.720">
    <property type="entry name" value="NAD(P)-binding Rossmann-like Domain"/>
    <property type="match status" value="1"/>
</dbReference>
<dbReference type="InterPro" id="IPR016040">
    <property type="entry name" value="NAD(P)-bd_dom"/>
</dbReference>
<dbReference type="Proteomes" id="UP000314251">
    <property type="component" value="Unassembled WGS sequence"/>
</dbReference>
<sequence length="287" mass="29339">MIVVTGATGGLGNGVVRALLRRGVPAGEVVAAVRNPEKASDLAALGVVVREADYDRPETLGPALEGARRVLLVSSVGPDEVRIAQHRAVIDAARAAGVELLAYTSIVNADTNPLGLAEVHRATERAIAESGIPSVLLRNGWYTENYLWLLPGAVARGELFGAAGEGLVASAARADYAEAAAIVLTSDDQAGRVYELTGSTAWTLADLAAEAAKVSGKPVVYRDLPGEELARALAADGLPPAAVDIFVDADLGVAAGALATVTDELPTLLGRPTTPLADSVAEALRAG</sequence>
<dbReference type="Gene3D" id="3.90.25.10">
    <property type="entry name" value="UDP-galactose 4-epimerase, domain 1"/>
    <property type="match status" value="1"/>
</dbReference>
<dbReference type="Pfam" id="PF13460">
    <property type="entry name" value="NAD_binding_10"/>
    <property type="match status" value="1"/>
</dbReference>
<evidence type="ECO:0000259" key="1">
    <source>
        <dbReference type="Pfam" id="PF13460"/>
    </source>
</evidence>
<proteinExistence type="predicted"/>
<dbReference type="OrthoDB" id="5510591at2"/>
<dbReference type="PANTHER" id="PTHR47129">
    <property type="entry name" value="QUINONE OXIDOREDUCTASE 2"/>
    <property type="match status" value="1"/>
</dbReference>
<dbReference type="SUPFAM" id="SSF51735">
    <property type="entry name" value="NAD(P)-binding Rossmann-fold domains"/>
    <property type="match status" value="1"/>
</dbReference>
<evidence type="ECO:0000313" key="2">
    <source>
        <dbReference type="EMBL" id="KAB8164697.1"/>
    </source>
</evidence>
<gene>
    <name evidence="2" type="ORF">FH607_015880</name>
</gene>
<reference evidence="2" key="1">
    <citation type="submission" date="2019-10" db="EMBL/GenBank/DDBJ databases">
        <title>Nonomuraea sp. nov., isolated from Phyllanthus amarus.</title>
        <authorList>
            <person name="Klykleung N."/>
            <person name="Tanasupawat S."/>
        </authorList>
    </citation>
    <scope>NUCLEOTIDE SEQUENCE [LARGE SCALE GENOMIC DNA]</scope>
    <source>
        <strain evidence="2">3MP-10</strain>
    </source>
</reference>
<dbReference type="PANTHER" id="PTHR47129:SF1">
    <property type="entry name" value="NMRA-LIKE DOMAIN-CONTAINING PROTEIN"/>
    <property type="match status" value="1"/>
</dbReference>
<evidence type="ECO:0000313" key="3">
    <source>
        <dbReference type="Proteomes" id="UP000314251"/>
    </source>
</evidence>
<dbReference type="CDD" id="cd05269">
    <property type="entry name" value="TMR_SDR_a"/>
    <property type="match status" value="1"/>
</dbReference>
<keyword evidence="3" id="KW-1185">Reference proteome</keyword>
<feature type="domain" description="NAD(P)-binding" evidence="1">
    <location>
        <begin position="6"/>
        <end position="146"/>
    </location>
</feature>
<dbReference type="InterPro" id="IPR052718">
    <property type="entry name" value="NmrA-type_oxidoreductase"/>
</dbReference>